<comment type="caution">
    <text evidence="1">The sequence shown here is derived from an EMBL/GenBank/DDBJ whole genome shotgun (WGS) entry which is preliminary data.</text>
</comment>
<evidence type="ECO:0000313" key="1">
    <source>
        <dbReference type="EMBL" id="CAD8050894.1"/>
    </source>
</evidence>
<gene>
    <name evidence="1" type="ORF">PSON_ATCC_30995.1.T0050247</name>
</gene>
<proteinExistence type="predicted"/>
<dbReference type="EMBL" id="CAJJDN010000005">
    <property type="protein sequence ID" value="CAD8050894.1"/>
    <property type="molecule type" value="Genomic_DNA"/>
</dbReference>
<dbReference type="OrthoDB" id="300109at2759"/>
<evidence type="ECO:0000313" key="2">
    <source>
        <dbReference type="Proteomes" id="UP000692954"/>
    </source>
</evidence>
<accession>A0A8S1KJ11</accession>
<reference evidence="1" key="1">
    <citation type="submission" date="2021-01" db="EMBL/GenBank/DDBJ databases">
        <authorList>
            <consortium name="Genoscope - CEA"/>
            <person name="William W."/>
        </authorList>
    </citation>
    <scope>NUCLEOTIDE SEQUENCE</scope>
</reference>
<dbReference type="AlphaFoldDB" id="A0A8S1KJ11"/>
<keyword evidence="2" id="KW-1185">Reference proteome</keyword>
<protein>
    <submittedName>
        <fullName evidence="1">Uncharacterized protein</fullName>
    </submittedName>
</protein>
<dbReference type="Proteomes" id="UP000692954">
    <property type="component" value="Unassembled WGS sequence"/>
</dbReference>
<name>A0A8S1KJ11_9CILI</name>
<organism evidence="1 2">
    <name type="scientific">Paramecium sonneborni</name>
    <dbReference type="NCBI Taxonomy" id="65129"/>
    <lineage>
        <taxon>Eukaryota</taxon>
        <taxon>Sar</taxon>
        <taxon>Alveolata</taxon>
        <taxon>Ciliophora</taxon>
        <taxon>Intramacronucleata</taxon>
        <taxon>Oligohymenophorea</taxon>
        <taxon>Peniculida</taxon>
        <taxon>Parameciidae</taxon>
        <taxon>Paramecium</taxon>
    </lineage>
</organism>
<sequence>MLLTEKEPFFPLLVENKNIFRKFKRRYNSTQPMERKMEQSIESCYEKALFVQKKELQLRTIEPKKQYVVKPPKTTICKENVPQMFSFDKMLFAFIQLNNKEKNQKNMKKKALKIITQHQELDILEVEHKSLQSRFFTEVQSYLNECHRF</sequence>